<evidence type="ECO:0000313" key="1">
    <source>
        <dbReference type="EMBL" id="CAF3319990.1"/>
    </source>
</evidence>
<protein>
    <submittedName>
        <fullName evidence="1">Uncharacterized protein</fullName>
    </submittedName>
</protein>
<proteinExistence type="predicted"/>
<dbReference type="EMBL" id="CAJNYU010000028">
    <property type="protein sequence ID" value="CAF3319990.1"/>
    <property type="molecule type" value="Genomic_DNA"/>
</dbReference>
<reference evidence="1" key="1">
    <citation type="submission" date="2021-02" db="EMBL/GenBank/DDBJ databases">
        <authorList>
            <person name="Nowell W R."/>
        </authorList>
    </citation>
    <scope>NUCLEOTIDE SEQUENCE</scope>
</reference>
<sequence>MEFGIRTHAHGSFRTPCIFVVFHLRTPLRTPCPFFHVRRSYKRGETKADFPNGSRHNVNREHCFIKIQNLAPAALDALNEDDESLERIAHLHCI</sequence>
<comment type="caution">
    <text evidence="1">The sequence shown here is derived from an EMBL/GenBank/DDBJ whole genome shotgun (WGS) entry which is preliminary data.</text>
</comment>
<dbReference type="Proteomes" id="UP000663869">
    <property type="component" value="Unassembled WGS sequence"/>
</dbReference>
<organism evidence="1 2">
    <name type="scientific">Rotaria socialis</name>
    <dbReference type="NCBI Taxonomy" id="392032"/>
    <lineage>
        <taxon>Eukaryota</taxon>
        <taxon>Metazoa</taxon>
        <taxon>Spiralia</taxon>
        <taxon>Gnathifera</taxon>
        <taxon>Rotifera</taxon>
        <taxon>Eurotatoria</taxon>
        <taxon>Bdelloidea</taxon>
        <taxon>Philodinida</taxon>
        <taxon>Philodinidae</taxon>
        <taxon>Rotaria</taxon>
    </lineage>
</organism>
<evidence type="ECO:0000313" key="2">
    <source>
        <dbReference type="Proteomes" id="UP000663869"/>
    </source>
</evidence>
<dbReference type="AlphaFoldDB" id="A0A817TUY2"/>
<accession>A0A817TUY2</accession>
<name>A0A817TUY2_9BILA</name>
<gene>
    <name evidence="1" type="ORF">FME351_LOCUS1262</name>
</gene>